<proteinExistence type="predicted"/>
<protein>
    <recommendedName>
        <fullName evidence="7">DoxX family protein</fullName>
    </recommendedName>
</protein>
<keyword evidence="4 5" id="KW-0472">Membrane</keyword>
<evidence type="ECO:0008006" key="7">
    <source>
        <dbReference type="Google" id="ProtNLM"/>
    </source>
</evidence>
<dbReference type="AlphaFoldDB" id="A0A094PSP7"/>
<feature type="transmembrane region" description="Helical" evidence="5">
    <location>
        <begin position="67"/>
        <end position="85"/>
    </location>
</feature>
<dbReference type="InterPro" id="IPR032808">
    <property type="entry name" value="DoxX"/>
</dbReference>
<organism evidence="6">
    <name type="scientific">freshwater metagenome</name>
    <dbReference type="NCBI Taxonomy" id="449393"/>
    <lineage>
        <taxon>unclassified sequences</taxon>
        <taxon>metagenomes</taxon>
        <taxon>ecological metagenomes</taxon>
    </lineage>
</organism>
<evidence type="ECO:0000256" key="5">
    <source>
        <dbReference type="SAM" id="Phobius"/>
    </source>
</evidence>
<keyword evidence="3 5" id="KW-1133">Transmembrane helix</keyword>
<evidence type="ECO:0000256" key="2">
    <source>
        <dbReference type="ARBA" id="ARBA00022692"/>
    </source>
</evidence>
<dbReference type="Pfam" id="PF13564">
    <property type="entry name" value="DoxX_2"/>
    <property type="match status" value="1"/>
</dbReference>
<evidence type="ECO:0000256" key="3">
    <source>
        <dbReference type="ARBA" id="ARBA00022989"/>
    </source>
</evidence>
<comment type="caution">
    <text evidence="6">The sequence shown here is derived from an EMBL/GenBank/DDBJ whole genome shotgun (WGS) entry which is preliminary data.</text>
</comment>
<feature type="transmembrane region" description="Helical" evidence="5">
    <location>
        <begin position="97"/>
        <end position="115"/>
    </location>
</feature>
<dbReference type="GO" id="GO:0016020">
    <property type="term" value="C:membrane"/>
    <property type="evidence" value="ECO:0007669"/>
    <property type="project" value="UniProtKB-SubCell"/>
</dbReference>
<name>A0A094PSP7_9ZZZZ</name>
<gene>
    <name evidence="6" type="ORF">GM51_18010</name>
</gene>
<keyword evidence="2 5" id="KW-0812">Transmembrane</keyword>
<accession>A0A094PSP7</accession>
<evidence type="ECO:0000256" key="4">
    <source>
        <dbReference type="ARBA" id="ARBA00023136"/>
    </source>
</evidence>
<evidence type="ECO:0000256" key="1">
    <source>
        <dbReference type="ARBA" id="ARBA00004141"/>
    </source>
</evidence>
<sequence length="116" mass="12494">MSNVANVLAVILILICTASAIADFRKPEQLVESMRKLKVPVERLPVLGGIKLLAVAGLIVGFQNIRLAEITGLCLCLYFALAVTTHTRVKDSLKETFPALVMLSLSALFVLTTVGQ</sequence>
<reference evidence="6" key="1">
    <citation type="submission" date="2014-06" db="EMBL/GenBank/DDBJ databases">
        <title>Key roles for freshwater Actinobacteria revealed by deep metagenomic sequencing.</title>
        <authorList>
            <person name="Ghai R."/>
            <person name="Mizuno C.M."/>
            <person name="Picazo A."/>
            <person name="Camacho A."/>
            <person name="Rodriguez-Valera F."/>
        </authorList>
    </citation>
    <scope>NUCLEOTIDE SEQUENCE</scope>
</reference>
<evidence type="ECO:0000313" key="6">
    <source>
        <dbReference type="EMBL" id="KGA14122.1"/>
    </source>
</evidence>
<feature type="transmembrane region" description="Helical" evidence="5">
    <location>
        <begin position="44"/>
        <end position="62"/>
    </location>
</feature>
<dbReference type="EMBL" id="JNSL01000159">
    <property type="protein sequence ID" value="KGA14122.1"/>
    <property type="molecule type" value="Genomic_DNA"/>
</dbReference>
<comment type="subcellular location">
    <subcellularLocation>
        <location evidence="1">Membrane</location>
        <topology evidence="1">Multi-pass membrane protein</topology>
    </subcellularLocation>
</comment>